<evidence type="ECO:0000313" key="1">
    <source>
        <dbReference type="EMBL" id="OXC76497.1"/>
    </source>
</evidence>
<accession>A0A226X0D9</accession>
<sequence>MTVSEKIGRWTQASLSLLYGRCYIPELKAIKRKTRVEPGPWGFYCPGILPSR</sequence>
<reference evidence="2" key="1">
    <citation type="submission" date="2017-01" db="EMBL/GenBank/DDBJ databases">
        <title>Genome Analysis of Deinococcus marmoris KOPRI26562.</title>
        <authorList>
            <person name="Kim J.H."/>
            <person name="Oh H.-M."/>
        </authorList>
    </citation>
    <scope>NUCLEOTIDE SEQUENCE [LARGE SCALE GENOMIC DNA]</scope>
    <source>
        <strain evidence="2">PAMC 26633</strain>
    </source>
</reference>
<proteinExistence type="predicted"/>
<dbReference type="AlphaFoldDB" id="A0A226X0D9"/>
<dbReference type="EMBL" id="MTHB01000123">
    <property type="protein sequence ID" value="OXC76497.1"/>
    <property type="molecule type" value="Genomic_DNA"/>
</dbReference>
<protein>
    <submittedName>
        <fullName evidence="1">Uncharacterized protein</fullName>
    </submittedName>
</protein>
<evidence type="ECO:0000313" key="2">
    <source>
        <dbReference type="Proteomes" id="UP000214720"/>
    </source>
</evidence>
<organism evidence="1 2">
    <name type="scientific">Caballeronia sordidicola</name>
    <name type="common">Burkholderia sordidicola</name>
    <dbReference type="NCBI Taxonomy" id="196367"/>
    <lineage>
        <taxon>Bacteria</taxon>
        <taxon>Pseudomonadati</taxon>
        <taxon>Pseudomonadota</taxon>
        <taxon>Betaproteobacteria</taxon>
        <taxon>Burkholderiales</taxon>
        <taxon>Burkholderiaceae</taxon>
        <taxon>Caballeronia</taxon>
    </lineage>
</organism>
<dbReference type="Proteomes" id="UP000214720">
    <property type="component" value="Unassembled WGS sequence"/>
</dbReference>
<comment type="caution">
    <text evidence="1">The sequence shown here is derived from an EMBL/GenBank/DDBJ whole genome shotgun (WGS) entry which is preliminary data.</text>
</comment>
<gene>
    <name evidence="1" type="ORF">BSU04_21010</name>
</gene>
<name>A0A226X0D9_CABSO</name>